<organism evidence="2 3">
    <name type="scientific">[Roseibacterium] beibuensis</name>
    <dbReference type="NCBI Taxonomy" id="1193142"/>
    <lineage>
        <taxon>Bacteria</taxon>
        <taxon>Pseudomonadati</taxon>
        <taxon>Pseudomonadota</taxon>
        <taxon>Alphaproteobacteria</taxon>
        <taxon>Rhodobacterales</taxon>
        <taxon>Roseobacteraceae</taxon>
        <taxon>Roseicyclus</taxon>
    </lineage>
</organism>
<feature type="signal peptide" evidence="1">
    <location>
        <begin position="1"/>
        <end position="23"/>
    </location>
</feature>
<dbReference type="EMBL" id="BAABHW010000003">
    <property type="protein sequence ID" value="GAA5075700.1"/>
    <property type="molecule type" value="Genomic_DNA"/>
</dbReference>
<evidence type="ECO:0000313" key="3">
    <source>
        <dbReference type="Proteomes" id="UP001499910"/>
    </source>
</evidence>
<reference evidence="3" key="1">
    <citation type="journal article" date="2019" name="Int. J. Syst. Evol. Microbiol.">
        <title>The Global Catalogue of Microorganisms (GCM) 10K type strain sequencing project: providing services to taxonomists for standard genome sequencing and annotation.</title>
        <authorList>
            <consortium name="The Broad Institute Genomics Platform"/>
            <consortium name="The Broad Institute Genome Sequencing Center for Infectious Disease"/>
            <person name="Wu L."/>
            <person name="Ma J."/>
        </authorList>
    </citation>
    <scope>NUCLEOTIDE SEQUENCE [LARGE SCALE GENOMIC DNA]</scope>
    <source>
        <strain evidence="3">JCM 18015</strain>
    </source>
</reference>
<dbReference type="Pfam" id="PF11319">
    <property type="entry name" value="VasI"/>
    <property type="match status" value="1"/>
</dbReference>
<evidence type="ECO:0008006" key="4">
    <source>
        <dbReference type="Google" id="ProtNLM"/>
    </source>
</evidence>
<name>A0ABP9LCL9_9RHOB</name>
<evidence type="ECO:0000256" key="1">
    <source>
        <dbReference type="SAM" id="SignalP"/>
    </source>
</evidence>
<gene>
    <name evidence="2" type="ORF">GCM10023209_23970</name>
</gene>
<protein>
    <recommendedName>
        <fullName evidence="4">Type VI secretion system protein VasI</fullName>
    </recommendedName>
</protein>
<keyword evidence="1" id="KW-0732">Signal</keyword>
<dbReference type="InterPro" id="IPR017738">
    <property type="entry name" value="T6SS-assoc_VCA0118"/>
</dbReference>
<dbReference type="Proteomes" id="UP001499910">
    <property type="component" value="Unassembled WGS sequence"/>
</dbReference>
<feature type="chain" id="PRO_5047477481" description="Type VI secretion system protein VasI" evidence="1">
    <location>
        <begin position="24"/>
        <end position="193"/>
    </location>
</feature>
<evidence type="ECO:0000313" key="2">
    <source>
        <dbReference type="EMBL" id="GAA5075700.1"/>
    </source>
</evidence>
<keyword evidence="3" id="KW-1185">Reference proteome</keyword>
<sequence>MRSFLSISFLLATLVTLPAAAFAYDDLPFCDEGTIGVECIETFSEAGPWEIVEVVPPVGSQNALVMSSPSFQDLPGIFARSAPAELVLSCLENTTQFEVRFGENFMSDVGDYGTLIYKVDDQAPVSLEADVSANNRALGLFTGAEAIPLIRGLFEHERLLVSATSFTGRTLNASFSIEGLETAIEPLRTLCNW</sequence>
<comment type="caution">
    <text evidence="2">The sequence shown here is derived from an EMBL/GenBank/DDBJ whole genome shotgun (WGS) entry which is preliminary data.</text>
</comment>
<proteinExistence type="predicted"/>
<accession>A0ABP9LCL9</accession>